<evidence type="ECO:0000256" key="5">
    <source>
        <dbReference type="HAMAP-Rule" id="MF_00505"/>
    </source>
</evidence>
<comment type="caution">
    <text evidence="7">The sequence shown here is derived from an EMBL/GenBank/DDBJ whole genome shotgun (WGS) entry which is preliminary data.</text>
</comment>
<dbReference type="Gene3D" id="3.30.230.80">
    <property type="match status" value="1"/>
</dbReference>
<feature type="binding site" evidence="6">
    <location>
        <begin position="105"/>
        <end position="106"/>
    </location>
    <ligand>
        <name>ATP</name>
        <dbReference type="ChEBI" id="CHEBI:30616"/>
    </ligand>
</feature>
<keyword evidence="4 5" id="KW-0143">Chaperone</keyword>
<dbReference type="InterPro" id="IPR001404">
    <property type="entry name" value="Hsp90_fam"/>
</dbReference>
<feature type="region of interest" description="C" evidence="5">
    <location>
        <begin position="576"/>
        <end position="657"/>
    </location>
</feature>
<dbReference type="GO" id="GO:0016887">
    <property type="term" value="F:ATP hydrolysis activity"/>
    <property type="evidence" value="ECO:0007669"/>
    <property type="project" value="InterPro"/>
</dbReference>
<dbReference type="GO" id="GO:0005524">
    <property type="term" value="F:ATP binding"/>
    <property type="evidence" value="ECO:0007669"/>
    <property type="project" value="UniProtKB-UniRule"/>
</dbReference>
<dbReference type="InterPro" id="IPR020575">
    <property type="entry name" value="Hsp90_N"/>
</dbReference>
<dbReference type="PRINTS" id="PR00775">
    <property type="entry name" value="HEATSHOCK90"/>
</dbReference>
<dbReference type="RefSeq" id="WP_174511906.1">
    <property type="nucleotide sequence ID" value="NZ_CABFMQ020000074.1"/>
</dbReference>
<feature type="binding site" evidence="6">
    <location>
        <position position="85"/>
    </location>
    <ligand>
        <name>ATP</name>
        <dbReference type="ChEBI" id="CHEBI:30616"/>
    </ligand>
</feature>
<dbReference type="Pfam" id="PF00183">
    <property type="entry name" value="HSP90"/>
    <property type="match status" value="1"/>
</dbReference>
<sequence>MSEAAGQSQSFQAQPFQADVARLLHLMVHSIYSDRDIFLRELLSNAADACEKLRYEALADPALAKQPFNITIGVDKDAGTLAIEDNGVGMTREDLADSLGTIARSGTRAFLDRLGARPESGELSPQEAEDVRETELESKGGAHVDLIGQFGIGFYSAFMVADRVEVFSRRAGSDEAFVWSSDGKGSFTITPLDLDHAPEHGTRVVLHLTEASKDYLDAYKIEGIVREHSSALAAPIELVESPGAEPRRLSDGQALWTKPKSAITAEEYADFYHTLAGQFDAPALTIHWRAEGRHEYTVLAFVPSSRPFDLFNPERHGRARLYVRHVLITDDADVLPRWLRFVRLVVDSADLPLNVSREMIQESPVFGAIKKGVANKILHELTKLAENDSAKFDDVWKHFGVVLKEGLYEEPEKRDALFALARFASSSHPEGGRTLKDYIAGLKENQTAIYYLLGDDLKRLAASPQLEGFAARGVEVLLLPDPIDAFWVSTAVGYEGKPFKSVTQGAADIASIPLLDAAAGEAPEAQPPAGLAALFALMKQTLEDSVAEVRASDRLAQSPACLIAPDRGPDRRLEQLLAEHGQLGAATKPILEINPKHPLIQALASLVGSPDRQKIEDITWLIFDEARLMEGEKPANAPEFATRLTRILLEAAGRSAA</sequence>
<feature type="binding site" evidence="6">
    <location>
        <begin position="149"/>
        <end position="154"/>
    </location>
    <ligand>
        <name>ATP</name>
        <dbReference type="ChEBI" id="CHEBI:30616"/>
    </ligand>
</feature>
<organism evidence="7 8">
    <name type="scientific">Methylocella tundrae</name>
    <dbReference type="NCBI Taxonomy" id="227605"/>
    <lineage>
        <taxon>Bacteria</taxon>
        <taxon>Pseudomonadati</taxon>
        <taxon>Pseudomonadota</taxon>
        <taxon>Alphaproteobacteria</taxon>
        <taxon>Hyphomicrobiales</taxon>
        <taxon>Beijerinckiaceae</taxon>
        <taxon>Methylocella</taxon>
    </lineage>
</organism>
<evidence type="ECO:0000256" key="4">
    <source>
        <dbReference type="ARBA" id="ARBA00023186"/>
    </source>
</evidence>
<evidence type="ECO:0000256" key="2">
    <source>
        <dbReference type="ARBA" id="ARBA00022741"/>
    </source>
</evidence>
<dbReference type="Pfam" id="PF13589">
    <property type="entry name" value="HATPase_c_3"/>
    <property type="match status" value="1"/>
</dbReference>
<dbReference type="SUPFAM" id="SSF54211">
    <property type="entry name" value="Ribosomal protein S5 domain 2-like"/>
    <property type="match status" value="1"/>
</dbReference>
<dbReference type="HAMAP" id="MF_00505">
    <property type="entry name" value="HSP90"/>
    <property type="match status" value="1"/>
</dbReference>
<evidence type="ECO:0000313" key="7">
    <source>
        <dbReference type="EMBL" id="VTZ49620.1"/>
    </source>
</evidence>
<dbReference type="GO" id="GO:0051082">
    <property type="term" value="F:unfolded protein binding"/>
    <property type="evidence" value="ECO:0007669"/>
    <property type="project" value="UniProtKB-UniRule"/>
</dbReference>
<dbReference type="NCBIfam" id="NF003555">
    <property type="entry name" value="PRK05218.1"/>
    <property type="match status" value="1"/>
</dbReference>
<keyword evidence="5" id="KW-0346">Stress response</keyword>
<dbReference type="Proteomes" id="UP000485880">
    <property type="component" value="Unassembled WGS sequence"/>
</dbReference>
<dbReference type="GO" id="GO:0005737">
    <property type="term" value="C:cytoplasm"/>
    <property type="evidence" value="ECO:0007669"/>
    <property type="project" value="UniProtKB-SubCell"/>
</dbReference>
<dbReference type="CDD" id="cd16927">
    <property type="entry name" value="HATPase_Hsp90-like"/>
    <property type="match status" value="1"/>
</dbReference>
<dbReference type="SUPFAM" id="SSF110942">
    <property type="entry name" value="HSP90 C-terminal domain"/>
    <property type="match status" value="1"/>
</dbReference>
<dbReference type="GO" id="GO:0140662">
    <property type="term" value="F:ATP-dependent protein folding chaperone"/>
    <property type="evidence" value="ECO:0007669"/>
    <property type="project" value="InterPro"/>
</dbReference>
<evidence type="ECO:0000256" key="3">
    <source>
        <dbReference type="ARBA" id="ARBA00022840"/>
    </source>
</evidence>
<dbReference type="InterPro" id="IPR020568">
    <property type="entry name" value="Ribosomal_Su5_D2-typ_SF"/>
</dbReference>
<dbReference type="SUPFAM" id="SSF55874">
    <property type="entry name" value="ATPase domain of HSP90 chaperone/DNA topoisomerase II/histidine kinase"/>
    <property type="match status" value="1"/>
</dbReference>
<evidence type="ECO:0000313" key="8">
    <source>
        <dbReference type="Proteomes" id="UP000485880"/>
    </source>
</evidence>
<dbReference type="Gene3D" id="3.30.565.10">
    <property type="entry name" value="Histidine kinase-like ATPase, C-terminal domain"/>
    <property type="match status" value="1"/>
</dbReference>
<keyword evidence="8" id="KW-1185">Reference proteome</keyword>
<dbReference type="EMBL" id="CABFMQ020000074">
    <property type="protein sequence ID" value="VTZ49620.1"/>
    <property type="molecule type" value="Genomic_DNA"/>
</dbReference>
<dbReference type="InterPro" id="IPR037196">
    <property type="entry name" value="HSP90_C"/>
</dbReference>
<feature type="binding site" evidence="6">
    <location>
        <position position="45"/>
    </location>
    <ligand>
        <name>ATP</name>
        <dbReference type="ChEBI" id="CHEBI:30616"/>
    </ligand>
</feature>
<keyword evidence="2 5" id="KW-0547">Nucleotide-binding</keyword>
<dbReference type="InterPro" id="IPR036890">
    <property type="entry name" value="HATPase_C_sf"/>
</dbReference>
<dbReference type="Gene3D" id="3.40.50.11260">
    <property type="match status" value="1"/>
</dbReference>
<comment type="subunit">
    <text evidence="5">Homodimer.</text>
</comment>
<feature type="binding site" evidence="6">
    <location>
        <position position="202"/>
    </location>
    <ligand>
        <name>ATP</name>
        <dbReference type="ChEBI" id="CHEBI:30616"/>
    </ligand>
</feature>
<protein>
    <recommendedName>
        <fullName evidence="5">Chaperone protein HtpG</fullName>
    </recommendedName>
    <alternativeName>
        <fullName evidence="5">Heat shock protein HtpG</fullName>
    </alternativeName>
    <alternativeName>
        <fullName evidence="5">High temperature protein G</fullName>
    </alternativeName>
</protein>
<comment type="similarity">
    <text evidence="1 5">Belongs to the heat shock protein 90 family.</text>
</comment>
<comment type="function">
    <text evidence="5">Molecular chaperone. Has ATPase activity.</text>
</comment>
<dbReference type="PROSITE" id="PS00298">
    <property type="entry name" value="HSP90"/>
    <property type="match status" value="1"/>
</dbReference>
<feature type="binding site" evidence="6">
    <location>
        <position position="41"/>
    </location>
    <ligand>
        <name>ATP</name>
        <dbReference type="ChEBI" id="CHEBI:30616"/>
    </ligand>
</feature>
<keyword evidence="5" id="KW-0963">Cytoplasm</keyword>
<dbReference type="AlphaFoldDB" id="A0A8B6M5K5"/>
<evidence type="ECO:0000256" key="1">
    <source>
        <dbReference type="ARBA" id="ARBA00008239"/>
    </source>
</evidence>
<dbReference type="InterPro" id="IPR019805">
    <property type="entry name" value="Heat_shock_protein_90_CS"/>
</dbReference>
<gene>
    <name evidence="5 7" type="primary">htpG</name>
    <name evidence="7" type="ORF">MPC4_180026</name>
</gene>
<proteinExistence type="inferred from homology"/>
<reference evidence="7 8" key="1">
    <citation type="submission" date="2019-05" db="EMBL/GenBank/DDBJ databases">
        <authorList>
            <person name="Farhan Ul Haque M."/>
        </authorList>
    </citation>
    <scope>NUCLEOTIDE SEQUENCE [LARGE SCALE GENOMIC DNA]</scope>
    <source>
        <strain evidence="7">2</strain>
    </source>
</reference>
<accession>A0A8B6M5K5</accession>
<comment type="caution">
    <text evidence="5">Lacks conserved residue(s) required for the propagation of feature annotation.</text>
</comment>
<name>A0A8B6M5K5_METTU</name>
<dbReference type="Gene3D" id="1.20.120.790">
    <property type="entry name" value="Heat shock protein 90, C-terminal domain"/>
    <property type="match status" value="1"/>
</dbReference>
<dbReference type="PIRSF" id="PIRSF002583">
    <property type="entry name" value="Hsp90"/>
    <property type="match status" value="1"/>
</dbReference>
<dbReference type="PANTHER" id="PTHR11528">
    <property type="entry name" value="HEAT SHOCK PROTEIN 90 FAMILY MEMBER"/>
    <property type="match status" value="1"/>
</dbReference>
<feature type="binding site" evidence="6">
    <location>
        <position position="90"/>
    </location>
    <ligand>
        <name>ATP</name>
        <dbReference type="ChEBI" id="CHEBI:30616"/>
    </ligand>
</feature>
<keyword evidence="3 5" id="KW-0067">ATP-binding</keyword>
<feature type="binding site" evidence="6">
    <location>
        <position position="357"/>
    </location>
    <ligand>
        <name>ATP</name>
        <dbReference type="ChEBI" id="CHEBI:30616"/>
    </ligand>
</feature>
<feature type="region of interest" description="A; substrate-binding" evidence="5">
    <location>
        <begin position="1"/>
        <end position="357"/>
    </location>
</feature>
<evidence type="ECO:0000256" key="6">
    <source>
        <dbReference type="PIRSR" id="PIRSR002583-1"/>
    </source>
</evidence>
<comment type="subcellular location">
    <subcellularLocation>
        <location evidence="5">Cytoplasm</location>
    </subcellularLocation>
</comment>